<dbReference type="OrthoDB" id="8192785at2759"/>
<feature type="signal peptide" evidence="1">
    <location>
        <begin position="1"/>
        <end position="19"/>
    </location>
</feature>
<evidence type="ECO:0000313" key="2">
    <source>
        <dbReference type="EMBL" id="CAG9800512.1"/>
    </source>
</evidence>
<name>A0A9N9WLR4_9DIPT</name>
<proteinExistence type="predicted"/>
<organism evidence="2 3">
    <name type="scientific">Chironomus riparius</name>
    <dbReference type="NCBI Taxonomy" id="315576"/>
    <lineage>
        <taxon>Eukaryota</taxon>
        <taxon>Metazoa</taxon>
        <taxon>Ecdysozoa</taxon>
        <taxon>Arthropoda</taxon>
        <taxon>Hexapoda</taxon>
        <taxon>Insecta</taxon>
        <taxon>Pterygota</taxon>
        <taxon>Neoptera</taxon>
        <taxon>Endopterygota</taxon>
        <taxon>Diptera</taxon>
        <taxon>Nematocera</taxon>
        <taxon>Chironomoidea</taxon>
        <taxon>Chironomidae</taxon>
        <taxon>Chironominae</taxon>
        <taxon>Chironomus</taxon>
    </lineage>
</organism>
<keyword evidence="1" id="KW-0732">Signal</keyword>
<dbReference type="Pfam" id="PF15868">
    <property type="entry name" value="MBF2"/>
    <property type="match status" value="1"/>
</dbReference>
<dbReference type="EMBL" id="OU895877">
    <property type="protein sequence ID" value="CAG9800512.1"/>
    <property type="molecule type" value="Genomic_DNA"/>
</dbReference>
<dbReference type="AlphaFoldDB" id="A0A9N9WLR4"/>
<evidence type="ECO:0000313" key="3">
    <source>
        <dbReference type="Proteomes" id="UP001153620"/>
    </source>
</evidence>
<dbReference type="Proteomes" id="UP001153620">
    <property type="component" value="Chromosome 1"/>
</dbReference>
<reference evidence="2" key="2">
    <citation type="submission" date="2022-10" db="EMBL/GenBank/DDBJ databases">
        <authorList>
            <consortium name="ENA_rothamsted_submissions"/>
            <consortium name="culmorum"/>
            <person name="King R."/>
        </authorList>
    </citation>
    <scope>NUCLEOTIDE SEQUENCE</scope>
</reference>
<accession>A0A9N9WLR4</accession>
<gene>
    <name evidence="2" type="ORF">CHIRRI_LOCUS3454</name>
</gene>
<dbReference type="InterPro" id="IPR031734">
    <property type="entry name" value="MBF2"/>
</dbReference>
<feature type="chain" id="PRO_5040218742" evidence="1">
    <location>
        <begin position="20"/>
        <end position="160"/>
    </location>
</feature>
<reference evidence="2" key="1">
    <citation type="submission" date="2022-01" db="EMBL/GenBank/DDBJ databases">
        <authorList>
            <person name="King R."/>
        </authorList>
    </citation>
    <scope>NUCLEOTIDE SEQUENCE</scope>
</reference>
<evidence type="ECO:0000256" key="1">
    <source>
        <dbReference type="SAM" id="SignalP"/>
    </source>
</evidence>
<keyword evidence="3" id="KW-1185">Reference proteome</keyword>
<sequence length="160" mass="17622">MKLLLAVSLFISIGTLCSAYIISNSLVNGNEIQTIYSSINDFEEKNPGVKIIPMDTYSNHFNLSRSYSLGSRQTGDAVVANINKNNKWPVVQNVTTTLTYPSSGGNGAFLTYVLINCEQSSNIGQAYVTYGGVHQHFIQIIVEAHVTSFFNYAAFFYGIK</sequence>
<protein>
    <submittedName>
        <fullName evidence="2">Uncharacterized protein</fullName>
    </submittedName>
</protein>